<dbReference type="InterPro" id="IPR032805">
    <property type="entry name" value="Wax_synthase_dom"/>
</dbReference>
<evidence type="ECO:0000256" key="7">
    <source>
        <dbReference type="ARBA" id="ARBA00023136"/>
    </source>
</evidence>
<dbReference type="Pfam" id="PF13813">
    <property type="entry name" value="MBOAT_2"/>
    <property type="match status" value="1"/>
</dbReference>
<sequence>MSFTAFPMLGAIGVPTNKAPLNVATFVSYVLPPLLLYFTMAVLAITPHTPLLRMACWLVLVLLAWRATFSVDMALGTFERKFNNDLLNPMLMIVTRSIYWAFAKDPLVRHLRPLNSTPSTFMDALDLALAFRGYGWDWSRGLYIPRETRPSNRIGFVFHVALSALVHAFICGTSHRALRSFSPVGLGSISGGSIFDETLPLHVRYLRSSIISIIGALAAYSLLQMSYDLCTLVGVLFLGQDTTQWPPGFDAPWRSTSLAQFWGRRWHQWLRHIFLVQGGYPLSFLFGRVGLVTGAFLSSAVYHHAGFSSLDSTSELWRMVLGFGMMAPGMFAEQIFKRWTGKKVCGMAGWVWTMTWLVLWGNVLVDGFVRVGLFRADAFIDGAPPLRALVERLAMDLDAWFHAV</sequence>
<evidence type="ECO:0000256" key="2">
    <source>
        <dbReference type="ARBA" id="ARBA00005179"/>
    </source>
</evidence>
<dbReference type="InterPro" id="IPR044851">
    <property type="entry name" value="Wax_synthase"/>
</dbReference>
<keyword evidence="7 8" id="KW-0472">Membrane</keyword>
<dbReference type="EMBL" id="JAGFBS010000031">
    <property type="protein sequence ID" value="KAG6371922.1"/>
    <property type="molecule type" value="Genomic_DNA"/>
</dbReference>
<feature type="transmembrane region" description="Helical" evidence="8">
    <location>
        <begin position="26"/>
        <end position="45"/>
    </location>
</feature>
<dbReference type="Proteomes" id="UP000683000">
    <property type="component" value="Unassembled WGS sequence"/>
</dbReference>
<feature type="transmembrane region" description="Helical" evidence="8">
    <location>
        <begin position="344"/>
        <end position="365"/>
    </location>
</feature>
<gene>
    <name evidence="10" type="ORF">JVT61DRAFT_8931</name>
</gene>
<keyword evidence="4" id="KW-0808">Transferase</keyword>
<comment type="pathway">
    <text evidence="2">Secondary metabolite biosynthesis.</text>
</comment>
<feature type="transmembrane region" description="Helical" evidence="8">
    <location>
        <begin position="205"/>
        <end position="223"/>
    </location>
</feature>
<comment type="caution">
    <text evidence="10">The sequence shown here is derived from an EMBL/GenBank/DDBJ whole genome shotgun (WGS) entry which is preliminary data.</text>
</comment>
<keyword evidence="5 8" id="KW-0812">Transmembrane</keyword>
<organism evidence="10 11">
    <name type="scientific">Boletus reticuloceps</name>
    <dbReference type="NCBI Taxonomy" id="495285"/>
    <lineage>
        <taxon>Eukaryota</taxon>
        <taxon>Fungi</taxon>
        <taxon>Dikarya</taxon>
        <taxon>Basidiomycota</taxon>
        <taxon>Agaricomycotina</taxon>
        <taxon>Agaricomycetes</taxon>
        <taxon>Agaricomycetidae</taxon>
        <taxon>Boletales</taxon>
        <taxon>Boletineae</taxon>
        <taxon>Boletaceae</taxon>
        <taxon>Boletoideae</taxon>
        <taxon>Boletus</taxon>
    </lineage>
</organism>
<feature type="domain" description="Wax synthase" evidence="9">
    <location>
        <begin position="245"/>
        <end position="318"/>
    </location>
</feature>
<keyword evidence="6 8" id="KW-1133">Transmembrane helix</keyword>
<evidence type="ECO:0000256" key="1">
    <source>
        <dbReference type="ARBA" id="ARBA00004141"/>
    </source>
</evidence>
<dbReference type="PANTHER" id="PTHR31595">
    <property type="entry name" value="LONG-CHAIN-ALCOHOL O-FATTY-ACYLTRANSFERASE 3-RELATED"/>
    <property type="match status" value="1"/>
</dbReference>
<dbReference type="GO" id="GO:0006629">
    <property type="term" value="P:lipid metabolic process"/>
    <property type="evidence" value="ECO:0007669"/>
    <property type="project" value="InterPro"/>
</dbReference>
<reference evidence="10" key="1">
    <citation type="submission" date="2021-03" db="EMBL/GenBank/DDBJ databases">
        <title>Evolutionary innovations through gain and loss of genes in the ectomycorrhizal Boletales.</title>
        <authorList>
            <person name="Wu G."/>
            <person name="Miyauchi S."/>
            <person name="Morin E."/>
            <person name="Yang Z.-L."/>
            <person name="Xu J."/>
            <person name="Martin F.M."/>
        </authorList>
    </citation>
    <scope>NUCLEOTIDE SEQUENCE</scope>
    <source>
        <strain evidence="10">BR01</strain>
    </source>
</reference>
<evidence type="ECO:0000256" key="8">
    <source>
        <dbReference type="SAM" id="Phobius"/>
    </source>
</evidence>
<evidence type="ECO:0000256" key="6">
    <source>
        <dbReference type="ARBA" id="ARBA00022989"/>
    </source>
</evidence>
<dbReference type="GO" id="GO:0008374">
    <property type="term" value="F:O-acyltransferase activity"/>
    <property type="evidence" value="ECO:0007669"/>
    <property type="project" value="InterPro"/>
</dbReference>
<evidence type="ECO:0000313" key="10">
    <source>
        <dbReference type="EMBL" id="KAG6371922.1"/>
    </source>
</evidence>
<evidence type="ECO:0000256" key="4">
    <source>
        <dbReference type="ARBA" id="ARBA00022679"/>
    </source>
</evidence>
<dbReference type="GO" id="GO:0016020">
    <property type="term" value="C:membrane"/>
    <property type="evidence" value="ECO:0007669"/>
    <property type="project" value="UniProtKB-SubCell"/>
</dbReference>
<comment type="subcellular location">
    <subcellularLocation>
        <location evidence="1">Membrane</location>
        <topology evidence="1">Multi-pass membrane protein</topology>
    </subcellularLocation>
</comment>
<dbReference type="AlphaFoldDB" id="A0A8I2YHK8"/>
<keyword evidence="11" id="KW-1185">Reference proteome</keyword>
<feature type="transmembrane region" description="Helical" evidence="8">
    <location>
        <begin position="156"/>
        <end position="178"/>
    </location>
</feature>
<evidence type="ECO:0000256" key="3">
    <source>
        <dbReference type="ARBA" id="ARBA00007282"/>
    </source>
</evidence>
<dbReference type="PANTHER" id="PTHR31595:SF57">
    <property type="entry name" value="OS04G0481900 PROTEIN"/>
    <property type="match status" value="1"/>
</dbReference>
<evidence type="ECO:0000259" key="9">
    <source>
        <dbReference type="Pfam" id="PF13813"/>
    </source>
</evidence>
<dbReference type="OrthoDB" id="1077582at2759"/>
<evidence type="ECO:0000256" key="5">
    <source>
        <dbReference type="ARBA" id="ARBA00022692"/>
    </source>
</evidence>
<feature type="transmembrane region" description="Helical" evidence="8">
    <location>
        <begin position="316"/>
        <end position="332"/>
    </location>
</feature>
<evidence type="ECO:0000313" key="11">
    <source>
        <dbReference type="Proteomes" id="UP000683000"/>
    </source>
</evidence>
<accession>A0A8I2YHK8</accession>
<feature type="transmembrane region" description="Helical" evidence="8">
    <location>
        <begin position="273"/>
        <end position="296"/>
    </location>
</feature>
<protein>
    <recommendedName>
        <fullName evidence="9">Wax synthase domain-containing protein</fullName>
    </recommendedName>
</protein>
<comment type="similarity">
    <text evidence="3">Belongs to the wax synthase family.</text>
</comment>
<proteinExistence type="inferred from homology"/>
<name>A0A8I2YHK8_9AGAM</name>